<dbReference type="Proteomes" id="UP001500635">
    <property type="component" value="Unassembled WGS sequence"/>
</dbReference>
<organism evidence="8 9">
    <name type="scientific">Tsukamurella soli</name>
    <dbReference type="NCBI Taxonomy" id="644556"/>
    <lineage>
        <taxon>Bacteria</taxon>
        <taxon>Bacillati</taxon>
        <taxon>Actinomycetota</taxon>
        <taxon>Actinomycetes</taxon>
        <taxon>Mycobacteriales</taxon>
        <taxon>Tsukamurellaceae</taxon>
        <taxon>Tsukamurella</taxon>
    </lineage>
</organism>
<keyword evidence="3" id="KW-0479">Metal-binding</keyword>
<sequence>MRVRLPGGRITPQQLEALADLAGDDGDLELTSRGNIQLRAVTAPDAREQLAAVGLLPSPSHERVRNIVASPLSGRIGGLVDVRPLVSDLDEQLCAAPSLADLPGRFLFALDDGRGDVAALAADVEARSGTLFLDARPTDLPATVDTMLAAAAAFADLREDAWRLRDIPDGAVGLARELGGTVVGPRDVPAPPGPPVGWLDQADGRVTLGAAPHLGRIPGRTARFVAAVEHSVTITPWRTLCVHDLDEGPAETVVRVLAPMGLTFDANSPWLQVSSCVGNRGCARADTDAMGAAEQLALSGALSGRVHVVSCARGCGAPPGPHELVLLGPR</sequence>
<evidence type="ECO:0000259" key="7">
    <source>
        <dbReference type="Pfam" id="PF03460"/>
    </source>
</evidence>
<evidence type="ECO:0000256" key="5">
    <source>
        <dbReference type="ARBA" id="ARBA00023004"/>
    </source>
</evidence>
<dbReference type="PANTHER" id="PTHR32439">
    <property type="entry name" value="FERREDOXIN--NITRITE REDUCTASE, CHLOROPLASTIC"/>
    <property type="match status" value="1"/>
</dbReference>
<keyword evidence="6" id="KW-0411">Iron-sulfur</keyword>
<evidence type="ECO:0000313" key="8">
    <source>
        <dbReference type="EMBL" id="GAA4384318.1"/>
    </source>
</evidence>
<keyword evidence="5" id="KW-0408">Iron</keyword>
<keyword evidence="2" id="KW-0349">Heme</keyword>
<evidence type="ECO:0000313" key="9">
    <source>
        <dbReference type="Proteomes" id="UP001500635"/>
    </source>
</evidence>
<evidence type="ECO:0000256" key="2">
    <source>
        <dbReference type="ARBA" id="ARBA00022617"/>
    </source>
</evidence>
<comment type="caution">
    <text evidence="8">The sequence shown here is derived from an EMBL/GenBank/DDBJ whole genome shotgun (WGS) entry which is preliminary data.</text>
</comment>
<reference evidence="9" key="1">
    <citation type="journal article" date="2019" name="Int. J. Syst. Evol. Microbiol.">
        <title>The Global Catalogue of Microorganisms (GCM) 10K type strain sequencing project: providing services to taxonomists for standard genome sequencing and annotation.</title>
        <authorList>
            <consortium name="The Broad Institute Genomics Platform"/>
            <consortium name="The Broad Institute Genome Sequencing Center for Infectious Disease"/>
            <person name="Wu L."/>
            <person name="Ma J."/>
        </authorList>
    </citation>
    <scope>NUCLEOTIDE SEQUENCE [LARGE SCALE GENOMIC DNA]</scope>
    <source>
        <strain evidence="9">JCM 17688</strain>
    </source>
</reference>
<accession>A0ABP8J3A9</accession>
<dbReference type="EMBL" id="BAABFR010000004">
    <property type="protein sequence ID" value="GAA4384318.1"/>
    <property type="molecule type" value="Genomic_DNA"/>
</dbReference>
<keyword evidence="4" id="KW-0560">Oxidoreductase</keyword>
<dbReference type="InterPro" id="IPR036136">
    <property type="entry name" value="Nit/Sulf_reduc_fer-like_dom_sf"/>
</dbReference>
<evidence type="ECO:0000256" key="3">
    <source>
        <dbReference type="ARBA" id="ARBA00022723"/>
    </source>
</evidence>
<proteinExistence type="predicted"/>
<dbReference type="Pfam" id="PF03460">
    <property type="entry name" value="NIR_SIR_ferr"/>
    <property type="match status" value="1"/>
</dbReference>
<dbReference type="InterPro" id="IPR051329">
    <property type="entry name" value="NIR_SIR_4Fe-4S"/>
</dbReference>
<protein>
    <submittedName>
        <fullName evidence="8">Precorrin-3B synthase</fullName>
    </submittedName>
</protein>
<gene>
    <name evidence="8" type="primary">cobG</name>
    <name evidence="8" type="ORF">GCM10023147_04600</name>
</gene>
<feature type="domain" description="Nitrite/Sulfite reductase ferredoxin-like" evidence="7">
    <location>
        <begin position="1"/>
        <end position="48"/>
    </location>
</feature>
<evidence type="ECO:0000256" key="1">
    <source>
        <dbReference type="ARBA" id="ARBA00022485"/>
    </source>
</evidence>
<name>A0ABP8J3A9_9ACTN</name>
<dbReference type="SUPFAM" id="SSF55124">
    <property type="entry name" value="Nitrite/Sulfite reductase N-terminal domain-like"/>
    <property type="match status" value="2"/>
</dbReference>
<dbReference type="InterPro" id="IPR005117">
    <property type="entry name" value="NiRdtase/SiRdtase_haem-b_fer"/>
</dbReference>
<dbReference type="Gene3D" id="3.30.413.10">
    <property type="entry name" value="Sulfite Reductase Hemoprotein, domain 1"/>
    <property type="match status" value="1"/>
</dbReference>
<dbReference type="InterPro" id="IPR045854">
    <property type="entry name" value="NO2/SO3_Rdtase_4Fe4S_sf"/>
</dbReference>
<evidence type="ECO:0000256" key="4">
    <source>
        <dbReference type="ARBA" id="ARBA00023002"/>
    </source>
</evidence>
<dbReference type="Gene3D" id="3.90.480.10">
    <property type="entry name" value="Sulfite Reductase Hemoprotein,Domain 2"/>
    <property type="match status" value="1"/>
</dbReference>
<evidence type="ECO:0000256" key="6">
    <source>
        <dbReference type="ARBA" id="ARBA00023014"/>
    </source>
</evidence>
<keyword evidence="1" id="KW-0004">4Fe-4S</keyword>
<dbReference type="PANTHER" id="PTHR32439:SF9">
    <property type="entry name" value="BLR3264 PROTEIN"/>
    <property type="match status" value="1"/>
</dbReference>
<keyword evidence="9" id="KW-1185">Reference proteome</keyword>